<evidence type="ECO:0000313" key="2">
    <source>
        <dbReference type="EMBL" id="ARN81220.1"/>
    </source>
</evidence>
<dbReference type="SUPFAM" id="SSF50346">
    <property type="entry name" value="PRC-barrel domain"/>
    <property type="match status" value="1"/>
</dbReference>
<gene>
    <name evidence="2" type="ORF">B1812_09140</name>
</gene>
<proteinExistence type="predicted"/>
<feature type="domain" description="PRC-barrel" evidence="1">
    <location>
        <begin position="14"/>
        <end position="86"/>
    </location>
</feature>
<reference evidence="2 3" key="1">
    <citation type="submission" date="2017-02" db="EMBL/GenBank/DDBJ databases">
        <authorList>
            <person name="Peterson S.W."/>
        </authorList>
    </citation>
    <scope>NUCLEOTIDE SEQUENCE [LARGE SCALE GENOMIC DNA]</scope>
    <source>
        <strain evidence="2 3">S285</strain>
    </source>
</reference>
<dbReference type="InterPro" id="IPR011033">
    <property type="entry name" value="PRC_barrel-like_sf"/>
</dbReference>
<dbReference type="InterPro" id="IPR027275">
    <property type="entry name" value="PRC-brl_dom"/>
</dbReference>
<dbReference type="PANTHER" id="PTHR36505">
    <property type="entry name" value="BLR1072 PROTEIN"/>
    <property type="match status" value="1"/>
</dbReference>
<evidence type="ECO:0000259" key="1">
    <source>
        <dbReference type="Pfam" id="PF05239"/>
    </source>
</evidence>
<dbReference type="OrthoDB" id="7274881at2"/>
<dbReference type="STRING" id="655015.B1812_09140"/>
<dbReference type="KEGG" id="mbry:B1812_09140"/>
<dbReference type="AlphaFoldDB" id="A0A1W6MUD4"/>
<dbReference type="Gene3D" id="2.30.30.240">
    <property type="entry name" value="PRC-barrel domain"/>
    <property type="match status" value="1"/>
</dbReference>
<dbReference type="Proteomes" id="UP000193978">
    <property type="component" value="Chromosome"/>
</dbReference>
<name>A0A1W6MUD4_9HYPH</name>
<protein>
    <submittedName>
        <fullName evidence="2">Photosystem reaction center subunit H</fullName>
    </submittedName>
</protein>
<accession>A0A1W6MUD4</accession>
<dbReference type="RefSeq" id="WP_085771312.1">
    <property type="nucleotide sequence ID" value="NZ_AP027149.1"/>
</dbReference>
<dbReference type="EMBL" id="CP019948">
    <property type="protein sequence ID" value="ARN81220.1"/>
    <property type="molecule type" value="Genomic_DNA"/>
</dbReference>
<organism evidence="2 3">
    <name type="scientific">Methylocystis bryophila</name>
    <dbReference type="NCBI Taxonomy" id="655015"/>
    <lineage>
        <taxon>Bacteria</taxon>
        <taxon>Pseudomonadati</taxon>
        <taxon>Pseudomonadota</taxon>
        <taxon>Alphaproteobacteria</taxon>
        <taxon>Hyphomicrobiales</taxon>
        <taxon>Methylocystaceae</taxon>
        <taxon>Methylocystis</taxon>
    </lineage>
</organism>
<keyword evidence="3" id="KW-1185">Reference proteome</keyword>
<evidence type="ECO:0000313" key="3">
    <source>
        <dbReference type="Proteomes" id="UP000193978"/>
    </source>
</evidence>
<dbReference type="PANTHER" id="PTHR36505:SF1">
    <property type="entry name" value="BLR1072 PROTEIN"/>
    <property type="match status" value="1"/>
</dbReference>
<sequence length="124" mass="13781">MGTAYPKLDLISSEHLEGAAVYDANGKQIGKIDRLLIDKTSGQVRYAILDFGGFMGLRHRAHALPWASLSYDRQHDRYSADVSEEALEAAPEFTASGLMSREWESLVHQHYKTPPYWEGEGAAG</sequence>
<dbReference type="Pfam" id="PF05239">
    <property type="entry name" value="PRC"/>
    <property type="match status" value="1"/>
</dbReference>